<feature type="domain" description="SLBB" evidence="17">
    <location>
        <begin position="245"/>
        <end position="327"/>
    </location>
</feature>
<dbReference type="GO" id="GO:0046930">
    <property type="term" value="C:pore complex"/>
    <property type="evidence" value="ECO:0007669"/>
    <property type="project" value="UniProtKB-KW"/>
</dbReference>
<comment type="similarity">
    <text evidence="2">Belongs to the BexD/CtrA/VexA family.</text>
</comment>
<feature type="signal peptide" evidence="15">
    <location>
        <begin position="1"/>
        <end position="22"/>
    </location>
</feature>
<evidence type="ECO:0000256" key="14">
    <source>
        <dbReference type="ARBA" id="ARBA00023288"/>
    </source>
</evidence>
<evidence type="ECO:0000256" key="11">
    <source>
        <dbReference type="ARBA" id="ARBA00023136"/>
    </source>
</evidence>
<dbReference type="EMBL" id="AP014800">
    <property type="protein sequence ID" value="BAQ68669.1"/>
    <property type="molecule type" value="Genomic_DNA"/>
</dbReference>
<keyword evidence="11" id="KW-0472">Membrane</keyword>
<evidence type="ECO:0000256" key="1">
    <source>
        <dbReference type="ARBA" id="ARBA00004571"/>
    </source>
</evidence>
<feature type="domain" description="Polysaccharide export protein N-terminal" evidence="16">
    <location>
        <begin position="71"/>
        <end position="156"/>
    </location>
</feature>
<dbReference type="PANTHER" id="PTHR33619:SF3">
    <property type="entry name" value="POLYSACCHARIDE EXPORT PROTEIN GFCE-RELATED"/>
    <property type="match status" value="1"/>
</dbReference>
<keyword evidence="7 15" id="KW-0732">Signal</keyword>
<evidence type="ECO:0000259" key="16">
    <source>
        <dbReference type="Pfam" id="PF02563"/>
    </source>
</evidence>
<evidence type="ECO:0000256" key="6">
    <source>
        <dbReference type="ARBA" id="ARBA00022692"/>
    </source>
</evidence>
<keyword evidence="13" id="KW-0998">Cell outer membrane</keyword>
<evidence type="ECO:0000256" key="2">
    <source>
        <dbReference type="ARBA" id="ARBA00009450"/>
    </source>
</evidence>
<evidence type="ECO:0000256" key="9">
    <source>
        <dbReference type="ARBA" id="ARBA00023065"/>
    </source>
</evidence>
<evidence type="ECO:0000256" key="4">
    <source>
        <dbReference type="ARBA" id="ARBA00022452"/>
    </source>
</evidence>
<evidence type="ECO:0000256" key="13">
    <source>
        <dbReference type="ARBA" id="ARBA00023237"/>
    </source>
</evidence>
<keyword evidence="8" id="KW-0625">Polysaccharide transport</keyword>
<comment type="subcellular location">
    <subcellularLocation>
        <location evidence="1">Cell outer membrane</location>
        <topology evidence="1">Multi-pass membrane protein</topology>
    </subcellularLocation>
</comment>
<dbReference type="PATRIC" id="fig|35806.4.peg.1561"/>
<dbReference type="InterPro" id="IPR049712">
    <property type="entry name" value="Poly_export"/>
</dbReference>
<feature type="chain" id="PRO_5002301110" evidence="15">
    <location>
        <begin position="23"/>
        <end position="357"/>
    </location>
</feature>
<dbReference type="AlphaFoldDB" id="A0A0D6B1V9"/>
<evidence type="ECO:0000256" key="3">
    <source>
        <dbReference type="ARBA" id="ARBA00022448"/>
    </source>
</evidence>
<keyword evidence="10" id="KW-0626">Porin</keyword>
<keyword evidence="6" id="KW-0812">Transmembrane</keyword>
<dbReference type="Pfam" id="PF02563">
    <property type="entry name" value="Poly_export"/>
    <property type="match status" value="1"/>
</dbReference>
<gene>
    <name evidence="18" type="ORF">NHU_01511</name>
</gene>
<dbReference type="GO" id="GO:0015288">
    <property type="term" value="F:porin activity"/>
    <property type="evidence" value="ECO:0007669"/>
    <property type="project" value="UniProtKB-KW"/>
</dbReference>
<evidence type="ECO:0000259" key="17">
    <source>
        <dbReference type="Pfam" id="PF22461"/>
    </source>
</evidence>
<dbReference type="GO" id="GO:0015159">
    <property type="term" value="F:polysaccharide transmembrane transporter activity"/>
    <property type="evidence" value="ECO:0007669"/>
    <property type="project" value="InterPro"/>
</dbReference>
<dbReference type="Pfam" id="PF22461">
    <property type="entry name" value="SLBB_2"/>
    <property type="match status" value="2"/>
</dbReference>
<evidence type="ECO:0000256" key="7">
    <source>
        <dbReference type="ARBA" id="ARBA00022729"/>
    </source>
</evidence>
<evidence type="ECO:0000256" key="12">
    <source>
        <dbReference type="ARBA" id="ARBA00023139"/>
    </source>
</evidence>
<evidence type="ECO:0000256" key="8">
    <source>
        <dbReference type="ARBA" id="ARBA00023047"/>
    </source>
</evidence>
<dbReference type="GO" id="GO:0009279">
    <property type="term" value="C:cell outer membrane"/>
    <property type="evidence" value="ECO:0007669"/>
    <property type="project" value="UniProtKB-SubCell"/>
</dbReference>
<name>A0A0D6B1V9_RHOSU</name>
<evidence type="ECO:0000256" key="10">
    <source>
        <dbReference type="ARBA" id="ARBA00023114"/>
    </source>
</evidence>
<keyword evidence="3" id="KW-0813">Transport</keyword>
<evidence type="ECO:0000313" key="18">
    <source>
        <dbReference type="EMBL" id="BAQ68669.1"/>
    </source>
</evidence>
<dbReference type="Gene3D" id="3.30.1950.10">
    <property type="entry name" value="wza like domain"/>
    <property type="match status" value="1"/>
</dbReference>
<keyword evidence="4" id="KW-1134">Transmembrane beta strand</keyword>
<evidence type="ECO:0000256" key="5">
    <source>
        <dbReference type="ARBA" id="ARBA00022597"/>
    </source>
</evidence>
<sequence>MRPRLAPMFFAFALCGALSGCATGFVRFPVTEEGQSKLPADVQVIRLDSRNIASFSQPARPPQPTTLPPARDWDYRIGEGDVLSVVVFDHPELTLPLGDERGALDFGFRVQSDGTFFYPFIGQVPARGRRPEEVRADLTRQLADYISDPQLEVRVTGFNSQRVVVAGEVGTPNRQPLTTIPLTLIEAVNAAGGLTELADAERVTVQRGGRLYKVDLDGFLTAGIARNNPLLIAGDTVAVPRRRAKEAYLLGEVDTPSPVDLSQEPITLTQAVARSGGIDELRADARGLFVFRGRKDGITVFQLDVSSPGGMLLGTRFLLAPRDVVYITRSPLQRWNDTITGILPTVRTVGQIDDIGD</sequence>
<feature type="domain" description="SLBB" evidence="17">
    <location>
        <begin position="161"/>
        <end position="239"/>
    </location>
</feature>
<proteinExistence type="inferred from homology"/>
<keyword evidence="5" id="KW-0762">Sugar transport</keyword>
<dbReference type="PROSITE" id="PS51257">
    <property type="entry name" value="PROKAR_LIPOPROTEIN"/>
    <property type="match status" value="1"/>
</dbReference>
<dbReference type="Proteomes" id="UP000064912">
    <property type="component" value="Chromosome"/>
</dbReference>
<protein>
    <submittedName>
        <fullName evidence="18">Polysaccharide export protein</fullName>
    </submittedName>
</protein>
<accession>A0A0D6B1V9</accession>
<dbReference type="InterPro" id="IPR054765">
    <property type="entry name" value="SLBB_dom"/>
</dbReference>
<dbReference type="Gene3D" id="3.10.560.10">
    <property type="entry name" value="Outer membrane lipoprotein wza domain like"/>
    <property type="match status" value="2"/>
</dbReference>
<keyword evidence="9" id="KW-0406">Ion transport</keyword>
<dbReference type="PANTHER" id="PTHR33619">
    <property type="entry name" value="POLYSACCHARIDE EXPORT PROTEIN GFCE-RELATED"/>
    <property type="match status" value="1"/>
</dbReference>
<organism evidence="18 19">
    <name type="scientific">Rhodovulum sulfidophilum</name>
    <name type="common">Rhodobacter sulfidophilus</name>
    <dbReference type="NCBI Taxonomy" id="35806"/>
    <lineage>
        <taxon>Bacteria</taxon>
        <taxon>Pseudomonadati</taxon>
        <taxon>Pseudomonadota</taxon>
        <taxon>Alphaproteobacteria</taxon>
        <taxon>Rhodobacterales</taxon>
        <taxon>Paracoccaceae</taxon>
        <taxon>Rhodovulum</taxon>
    </lineage>
</organism>
<evidence type="ECO:0000313" key="19">
    <source>
        <dbReference type="Proteomes" id="UP000064912"/>
    </source>
</evidence>
<dbReference type="KEGG" id="rsu:NHU_01511"/>
<keyword evidence="12" id="KW-0564">Palmitate</keyword>
<dbReference type="InterPro" id="IPR003715">
    <property type="entry name" value="Poly_export_N"/>
</dbReference>
<reference evidence="18 19" key="1">
    <citation type="submission" date="2015-02" db="EMBL/GenBank/DDBJ databases">
        <title>Genome sequene of Rhodovulum sulfidophilum DSM 2351.</title>
        <authorList>
            <person name="Nagao N."/>
        </authorList>
    </citation>
    <scope>NUCLEOTIDE SEQUENCE [LARGE SCALE GENOMIC DNA]</scope>
    <source>
        <strain evidence="18 19">DSM 2351</strain>
    </source>
</reference>
<dbReference type="GO" id="GO:0006811">
    <property type="term" value="P:monoatomic ion transport"/>
    <property type="evidence" value="ECO:0007669"/>
    <property type="project" value="UniProtKB-KW"/>
</dbReference>
<dbReference type="eggNOG" id="COG1596">
    <property type="taxonomic scope" value="Bacteria"/>
</dbReference>
<evidence type="ECO:0000256" key="15">
    <source>
        <dbReference type="SAM" id="SignalP"/>
    </source>
</evidence>
<keyword evidence="14" id="KW-0449">Lipoprotein</keyword>